<feature type="region of interest" description="Disordered" evidence="1">
    <location>
        <begin position="262"/>
        <end position="346"/>
    </location>
</feature>
<dbReference type="InParanoid" id="A0A0G4EK20"/>
<dbReference type="VEuPathDB" id="CryptoDB:Vbra_3896"/>
<evidence type="ECO:0000313" key="3">
    <source>
        <dbReference type="Proteomes" id="UP000041254"/>
    </source>
</evidence>
<feature type="compositionally biased region" description="Basic and acidic residues" evidence="1">
    <location>
        <begin position="535"/>
        <end position="549"/>
    </location>
</feature>
<feature type="compositionally biased region" description="Basic residues" evidence="1">
    <location>
        <begin position="308"/>
        <end position="320"/>
    </location>
</feature>
<sequence>MMASHAPAEWGYRILISHSGAEWWLRARNDLTGRKKLAEGGPESYYWQENCNNGDYFNTDSKMWMFRSSKGNSQASRCVPRLRDRYPYIVWSCGQCAQCLSQGWHACSQRRIYANVLATDGVKVTRVACPCGQTYDSTKFFREHLALRHSPSRLSNPGAAPMILEGIGLFQQVDKDVSQQPYVGLLCLPVGHPDYNKQIDLADTKVIAYIPCSLAPPLGDRAFFPPDLESIGPLRTSEQQREDLRLMRSPGKTMITASPGYAAVQSPPSAISWSHPPSPDPHPLPPLTHAQHHHTAMAQHPQQQHVPNQHHQHHDHHHEHHAQEEQEDSEEDEGHENEGDVAGSDVRRLIDGLNEKYRAMEQCVETVWKLREEIKHQHHCLTSILEKRKSDSSVAATHPADFVMPPPLKAPRHDTSHDHVHPSLPPPLPLPFDNPITPSSFFRPPYAVTPFSAQIAASPAGNPMSMLHPLIRPSLRPGGVTDESPLAADSPVRFVPPAVGGMSSDDVFVGSPSHMLRGRSEMEASLTLPPPPEIRGNDGRKELKKEKVG</sequence>
<proteinExistence type="predicted"/>
<accession>A0A0G4EK20</accession>
<feature type="compositionally biased region" description="Acidic residues" evidence="1">
    <location>
        <begin position="325"/>
        <end position="335"/>
    </location>
</feature>
<dbReference type="Proteomes" id="UP000041254">
    <property type="component" value="Unassembled WGS sequence"/>
</dbReference>
<evidence type="ECO:0000256" key="1">
    <source>
        <dbReference type="SAM" id="MobiDB-lite"/>
    </source>
</evidence>
<keyword evidence="3" id="KW-1185">Reference proteome</keyword>
<feature type="compositionally biased region" description="Pro residues" evidence="1">
    <location>
        <begin position="276"/>
        <end position="286"/>
    </location>
</feature>
<dbReference type="EMBL" id="CDMY01000247">
    <property type="protein sequence ID" value="CEL96860.1"/>
    <property type="molecule type" value="Genomic_DNA"/>
</dbReference>
<evidence type="ECO:0000313" key="2">
    <source>
        <dbReference type="EMBL" id="CEL96860.1"/>
    </source>
</evidence>
<organism evidence="2 3">
    <name type="scientific">Vitrella brassicaformis (strain CCMP3155)</name>
    <dbReference type="NCBI Taxonomy" id="1169540"/>
    <lineage>
        <taxon>Eukaryota</taxon>
        <taxon>Sar</taxon>
        <taxon>Alveolata</taxon>
        <taxon>Colpodellida</taxon>
        <taxon>Vitrellaceae</taxon>
        <taxon>Vitrella</taxon>
    </lineage>
</organism>
<feature type="compositionally biased region" description="Low complexity" evidence="1">
    <location>
        <begin position="296"/>
        <end position="307"/>
    </location>
</feature>
<dbReference type="AlphaFoldDB" id="A0A0G4EK20"/>
<name>A0A0G4EK20_VITBC</name>
<reference evidence="2 3" key="1">
    <citation type="submission" date="2014-11" db="EMBL/GenBank/DDBJ databases">
        <authorList>
            <person name="Zhu J."/>
            <person name="Qi W."/>
            <person name="Song R."/>
        </authorList>
    </citation>
    <scope>NUCLEOTIDE SEQUENCE [LARGE SCALE GENOMIC DNA]</scope>
</reference>
<gene>
    <name evidence="2" type="ORF">Vbra_3896</name>
</gene>
<feature type="region of interest" description="Disordered" evidence="1">
    <location>
        <begin position="519"/>
        <end position="549"/>
    </location>
</feature>
<protein>
    <submittedName>
        <fullName evidence="2">Uncharacterized protein</fullName>
    </submittedName>
</protein>